<protein>
    <submittedName>
        <fullName evidence="1">Uncharacterized protein</fullName>
    </submittedName>
</protein>
<gene>
    <name evidence="1" type="ordered locus">MYSTI_01770</name>
</gene>
<keyword evidence="2" id="KW-1185">Reference proteome</keyword>
<proteinExistence type="predicted"/>
<dbReference type="PATRIC" id="fig|1278073.3.peg.1817"/>
<accession>L7U679</accession>
<reference evidence="1 2" key="1">
    <citation type="journal article" date="2013" name="Genome Announc.">
        <title>Complete genome sequence of Myxococcus stipitatus strain DSM 14675, a fruiting myxobacterium.</title>
        <authorList>
            <person name="Huntley S."/>
            <person name="Kneip S."/>
            <person name="Treuner-Lange A."/>
            <person name="Sogaard-Andersen L."/>
        </authorList>
    </citation>
    <scope>NUCLEOTIDE SEQUENCE [LARGE SCALE GENOMIC DNA]</scope>
    <source>
        <strain evidence="2">DSM 14675 / JCM 12634 / Mx s8</strain>
    </source>
</reference>
<evidence type="ECO:0000313" key="2">
    <source>
        <dbReference type="Proteomes" id="UP000011131"/>
    </source>
</evidence>
<dbReference type="STRING" id="1278073.MYSTI_01770"/>
<name>L7U679_MYXSD</name>
<dbReference type="Proteomes" id="UP000011131">
    <property type="component" value="Chromosome"/>
</dbReference>
<dbReference type="AlphaFoldDB" id="L7U679"/>
<dbReference type="OrthoDB" id="5382529at2"/>
<dbReference type="HOGENOM" id="CLU_1433108_0_0_7"/>
<sequence length="190" mass="20572">MSDSETPSARLLDIFQANDLSFDSAEAAWAHAEHLFPLLGWVVAHFPDPLAFQTCARWLSLCAARLEDARPAAELFAQARSSVHPRQAHIVAGGLGDLRNQWILQKKPAAAAFADSASDLAETWAAITTGEADGETEAWARAKAATRAMVTAWVIHQGQDSEDPAQRRQAQVALVGFLRDARAESGLKET</sequence>
<dbReference type="KEGG" id="msd:MYSTI_01770"/>
<organism evidence="1 2">
    <name type="scientific">Myxococcus stipitatus (strain DSM 14675 / JCM 12634 / Mx s8)</name>
    <dbReference type="NCBI Taxonomy" id="1278073"/>
    <lineage>
        <taxon>Bacteria</taxon>
        <taxon>Pseudomonadati</taxon>
        <taxon>Myxococcota</taxon>
        <taxon>Myxococcia</taxon>
        <taxon>Myxococcales</taxon>
        <taxon>Cystobacterineae</taxon>
        <taxon>Myxococcaceae</taxon>
        <taxon>Myxococcus</taxon>
    </lineage>
</organism>
<dbReference type="EMBL" id="CP004025">
    <property type="protein sequence ID" value="AGC43102.1"/>
    <property type="molecule type" value="Genomic_DNA"/>
</dbReference>
<dbReference type="RefSeq" id="WP_015347364.1">
    <property type="nucleotide sequence ID" value="NC_020126.1"/>
</dbReference>
<evidence type="ECO:0000313" key="1">
    <source>
        <dbReference type="EMBL" id="AGC43102.1"/>
    </source>
</evidence>